<evidence type="ECO:0000256" key="1">
    <source>
        <dbReference type="SAM" id="Phobius"/>
    </source>
</evidence>
<organism evidence="2 3">
    <name type="scientific">Nostoc linckia FACHB-391</name>
    <dbReference type="NCBI Taxonomy" id="2692906"/>
    <lineage>
        <taxon>Bacteria</taxon>
        <taxon>Bacillati</taxon>
        <taxon>Cyanobacteriota</taxon>
        <taxon>Cyanophyceae</taxon>
        <taxon>Nostocales</taxon>
        <taxon>Nostocaceae</taxon>
        <taxon>Nostoc</taxon>
    </lineage>
</organism>
<reference evidence="2 3" key="1">
    <citation type="journal article" date="2020" name="ISME J.">
        <title>Comparative genomics reveals insights into cyanobacterial evolution and habitat adaptation.</title>
        <authorList>
            <person name="Chen M.Y."/>
            <person name="Teng W.K."/>
            <person name="Zhao L."/>
            <person name="Hu C.X."/>
            <person name="Zhou Y.K."/>
            <person name="Han B.P."/>
            <person name="Song L.R."/>
            <person name="Shu W.S."/>
        </authorList>
    </citation>
    <scope>NUCLEOTIDE SEQUENCE [LARGE SCALE GENOMIC DNA]</scope>
    <source>
        <strain evidence="2 3">FACHB-391</strain>
    </source>
</reference>
<protein>
    <submittedName>
        <fullName evidence="2">Uncharacterized protein</fullName>
    </submittedName>
</protein>
<dbReference type="RefSeq" id="WP_190893433.1">
    <property type="nucleotide sequence ID" value="NZ_JACJTE010000011.1"/>
</dbReference>
<dbReference type="Proteomes" id="UP000604661">
    <property type="component" value="Unassembled WGS sequence"/>
</dbReference>
<name>A0ABR8EU50_NOSLI</name>
<keyword evidence="1" id="KW-1133">Transmembrane helix</keyword>
<dbReference type="EMBL" id="JACJTE010000011">
    <property type="protein sequence ID" value="MBD2561483.1"/>
    <property type="molecule type" value="Genomic_DNA"/>
</dbReference>
<proteinExistence type="predicted"/>
<evidence type="ECO:0000313" key="2">
    <source>
        <dbReference type="EMBL" id="MBD2561483.1"/>
    </source>
</evidence>
<feature type="transmembrane region" description="Helical" evidence="1">
    <location>
        <begin position="402"/>
        <end position="421"/>
    </location>
</feature>
<evidence type="ECO:0000313" key="3">
    <source>
        <dbReference type="Proteomes" id="UP000604661"/>
    </source>
</evidence>
<keyword evidence="3" id="KW-1185">Reference proteome</keyword>
<keyword evidence="1" id="KW-0472">Membrane</keyword>
<sequence>MCKIEYPTLDLFIYNLADDSSNTQDYWSKLAEQLKQKGFSTKTNDEDRQRFDFWNTISTAVDGSYSLANFDDTNCLRYSCSVDQQVELSNIEQTLTQIKDLALLPKIGHLAPGRLSENGYLGQTWMISGWTVPANNPISEENAHQAYKAIIPQGHQHQNLGEFLGATVYEMWRGEGRWDKIEKDSHVIVVFYPDQDKFIEASKSSNSWRYLFYCRHKILWAYEQGRELKLRLLEKYKHSLINQKNLESLSTKGLQELKSELQKNINTIFNYVQDINLLQTQQHTVEVNERNYEKECEKNFTTEKFLEEFSKIVKDKYRVQLEKDYLGLNPGLAILENLTATIRGMVEIKQAELEEQQTQRDRNLNTNIAIVGIGLATSQIASSVIIAQQEPPKNILFYQTQAFWYSIGTGAIASFVFWIFLTKIYPGIISYIQQCKTRNF</sequence>
<accession>A0ABR8EU50</accession>
<keyword evidence="1" id="KW-0812">Transmembrane</keyword>
<comment type="caution">
    <text evidence="2">The sequence shown here is derived from an EMBL/GenBank/DDBJ whole genome shotgun (WGS) entry which is preliminary data.</text>
</comment>
<gene>
    <name evidence="2" type="ORF">H6G95_12810</name>
</gene>